<protein>
    <recommendedName>
        <fullName evidence="4">FLYWCH-type domain-containing protein</fullName>
    </recommendedName>
</protein>
<organism evidence="5 6">
    <name type="scientific">Spodoptera exigua</name>
    <name type="common">Beet armyworm</name>
    <name type="synonym">Noctua fulgens</name>
    <dbReference type="NCBI Taxonomy" id="7107"/>
    <lineage>
        <taxon>Eukaryota</taxon>
        <taxon>Metazoa</taxon>
        <taxon>Ecdysozoa</taxon>
        <taxon>Arthropoda</taxon>
        <taxon>Hexapoda</taxon>
        <taxon>Insecta</taxon>
        <taxon>Pterygota</taxon>
        <taxon>Neoptera</taxon>
        <taxon>Endopterygota</taxon>
        <taxon>Lepidoptera</taxon>
        <taxon>Glossata</taxon>
        <taxon>Ditrysia</taxon>
        <taxon>Noctuoidea</taxon>
        <taxon>Noctuidae</taxon>
        <taxon>Amphipyrinae</taxon>
        <taxon>Spodoptera</taxon>
    </lineage>
</organism>
<dbReference type="AlphaFoldDB" id="A0A922SAW4"/>
<accession>A0A922SAW4</accession>
<dbReference type="InterPro" id="IPR007588">
    <property type="entry name" value="Znf_FLYWCH"/>
</dbReference>
<reference evidence="5" key="1">
    <citation type="journal article" date="2021" name="G3 (Bethesda)">
        <title>Genome and transcriptome analysis of the beet armyworm Spodoptera exigua reveals targets for pest control. .</title>
        <authorList>
            <person name="Simon S."/>
            <person name="Breeschoten T."/>
            <person name="Jansen H.J."/>
            <person name="Dirks R.P."/>
            <person name="Schranz M.E."/>
            <person name="Ros V.I.D."/>
        </authorList>
    </citation>
    <scope>NUCLEOTIDE SEQUENCE</scope>
    <source>
        <strain evidence="5">TB_SE_WUR_2020</strain>
    </source>
</reference>
<evidence type="ECO:0000256" key="2">
    <source>
        <dbReference type="ARBA" id="ARBA00022771"/>
    </source>
</evidence>
<sequence length="208" mass="24123">TVKWYRRQSGKEIAMLKGYTFFLCDSRNKSTDVYTCTVGRKCKARFVVTKDREFLKSCYTVHEHPPPKHIIRNDTIFSTSRSGYPVLTHAGFRYNLATRSDGPAKRWVCARKTSKCRAIAITIDKTVIRLKNEHNHDPKLINTYDKPVYGETKNGIPVLMIGAYRYNMHTSSKGPKVRWYCTRYAYGCRSSVMTYDSVIIRHKADHTH</sequence>
<evidence type="ECO:0000259" key="4">
    <source>
        <dbReference type="Pfam" id="PF04500"/>
    </source>
</evidence>
<gene>
    <name evidence="5" type="ORF">HF086_014286</name>
</gene>
<dbReference type="EMBL" id="JACEFF010000759">
    <property type="protein sequence ID" value="KAH9631441.1"/>
    <property type="molecule type" value="Genomic_DNA"/>
</dbReference>
<feature type="domain" description="FLYWCH-type" evidence="4">
    <location>
        <begin position="151"/>
        <end position="208"/>
    </location>
</feature>
<keyword evidence="1" id="KW-0479">Metal-binding</keyword>
<dbReference type="Proteomes" id="UP000814243">
    <property type="component" value="Unassembled WGS sequence"/>
</dbReference>
<dbReference type="GO" id="GO:0008270">
    <property type="term" value="F:zinc ion binding"/>
    <property type="evidence" value="ECO:0007669"/>
    <property type="project" value="UniProtKB-KW"/>
</dbReference>
<evidence type="ECO:0000256" key="3">
    <source>
        <dbReference type="ARBA" id="ARBA00022833"/>
    </source>
</evidence>
<feature type="domain" description="FLYWCH-type" evidence="4">
    <location>
        <begin position="77"/>
        <end position="136"/>
    </location>
</feature>
<dbReference type="Pfam" id="PF04500">
    <property type="entry name" value="FLYWCH"/>
    <property type="match status" value="2"/>
</dbReference>
<evidence type="ECO:0000256" key="1">
    <source>
        <dbReference type="ARBA" id="ARBA00022723"/>
    </source>
</evidence>
<keyword evidence="2" id="KW-0863">Zinc-finger</keyword>
<keyword evidence="3" id="KW-0862">Zinc</keyword>
<evidence type="ECO:0000313" key="5">
    <source>
        <dbReference type="EMBL" id="KAH9631441.1"/>
    </source>
</evidence>
<dbReference type="Gene3D" id="2.20.25.240">
    <property type="match status" value="3"/>
</dbReference>
<proteinExistence type="predicted"/>
<name>A0A922SAW4_SPOEX</name>
<comment type="caution">
    <text evidence="5">The sequence shown here is derived from an EMBL/GenBank/DDBJ whole genome shotgun (WGS) entry which is preliminary data.</text>
</comment>
<evidence type="ECO:0000313" key="6">
    <source>
        <dbReference type="Proteomes" id="UP000814243"/>
    </source>
</evidence>
<feature type="non-terminal residue" evidence="5">
    <location>
        <position position="1"/>
    </location>
</feature>